<keyword evidence="7" id="KW-1185">Reference proteome</keyword>
<keyword evidence="2" id="KW-0227">DNA damage</keyword>
<dbReference type="Gene3D" id="3.30.390.80">
    <property type="entry name" value="DNA repair protein Rad52/59/22"/>
    <property type="match status" value="1"/>
</dbReference>
<dbReference type="InterPro" id="IPR041247">
    <property type="entry name" value="Rad52_fam"/>
</dbReference>
<keyword evidence="4" id="KW-0234">DNA repair</keyword>
<dbReference type="AlphaFoldDB" id="A0A9P4QGR5"/>
<feature type="region of interest" description="Disordered" evidence="5">
    <location>
        <begin position="1"/>
        <end position="20"/>
    </location>
</feature>
<feature type="region of interest" description="Disordered" evidence="5">
    <location>
        <begin position="125"/>
        <end position="176"/>
    </location>
</feature>
<dbReference type="PANTHER" id="PTHR12132">
    <property type="entry name" value="DNA REPAIR AND RECOMBINATION PROTEIN RAD52, RAD59"/>
    <property type="match status" value="1"/>
</dbReference>
<dbReference type="GO" id="GO:0006312">
    <property type="term" value="P:mitotic recombination"/>
    <property type="evidence" value="ECO:0007669"/>
    <property type="project" value="TreeGrafter"/>
</dbReference>
<dbReference type="SUPFAM" id="SSF54768">
    <property type="entry name" value="dsRNA-binding domain-like"/>
    <property type="match status" value="1"/>
</dbReference>
<keyword evidence="3" id="KW-0233">DNA recombination</keyword>
<evidence type="ECO:0000256" key="1">
    <source>
        <dbReference type="ARBA" id="ARBA00006638"/>
    </source>
</evidence>
<dbReference type="GO" id="GO:0005634">
    <property type="term" value="C:nucleus"/>
    <property type="evidence" value="ECO:0007669"/>
    <property type="project" value="TreeGrafter"/>
</dbReference>
<dbReference type="GO" id="GO:0045002">
    <property type="term" value="P:double-strand break repair via single-strand annealing"/>
    <property type="evidence" value="ECO:0007669"/>
    <property type="project" value="TreeGrafter"/>
</dbReference>
<gene>
    <name evidence="6" type="ORF">EJ04DRAFT_479756</name>
</gene>
<organism evidence="6 7">
    <name type="scientific">Polyplosphaeria fusca</name>
    <dbReference type="NCBI Taxonomy" id="682080"/>
    <lineage>
        <taxon>Eukaryota</taxon>
        <taxon>Fungi</taxon>
        <taxon>Dikarya</taxon>
        <taxon>Ascomycota</taxon>
        <taxon>Pezizomycotina</taxon>
        <taxon>Dothideomycetes</taxon>
        <taxon>Pleosporomycetidae</taxon>
        <taxon>Pleosporales</taxon>
        <taxon>Tetraplosphaeriaceae</taxon>
        <taxon>Polyplosphaeria</taxon>
    </lineage>
</organism>
<evidence type="ECO:0000256" key="3">
    <source>
        <dbReference type="ARBA" id="ARBA00023172"/>
    </source>
</evidence>
<name>A0A9P4QGR5_9PLEO</name>
<dbReference type="OrthoDB" id="206565at2759"/>
<feature type="compositionally biased region" description="Acidic residues" evidence="5">
    <location>
        <begin position="159"/>
        <end position="170"/>
    </location>
</feature>
<dbReference type="Proteomes" id="UP000799444">
    <property type="component" value="Unassembled WGS sequence"/>
</dbReference>
<comment type="similarity">
    <text evidence="1">Belongs to the RAD52 family.</text>
</comment>
<dbReference type="PANTHER" id="PTHR12132:SF1">
    <property type="entry name" value="DNA REPAIR PROTEIN RAD52 HOMOLOG"/>
    <property type="match status" value="1"/>
</dbReference>
<dbReference type="Pfam" id="PF04098">
    <property type="entry name" value="Rad52_Rad22"/>
    <property type="match status" value="1"/>
</dbReference>
<evidence type="ECO:0000256" key="2">
    <source>
        <dbReference type="ARBA" id="ARBA00022763"/>
    </source>
</evidence>
<dbReference type="InterPro" id="IPR042525">
    <property type="entry name" value="Rad52_Rad59_Rad22_sf"/>
</dbReference>
<evidence type="ECO:0000313" key="6">
    <source>
        <dbReference type="EMBL" id="KAF2726978.1"/>
    </source>
</evidence>
<evidence type="ECO:0000313" key="7">
    <source>
        <dbReference type="Proteomes" id="UP000799444"/>
    </source>
</evidence>
<evidence type="ECO:0000256" key="5">
    <source>
        <dbReference type="SAM" id="MobiDB-lite"/>
    </source>
</evidence>
<proteinExistence type="inferred from homology"/>
<dbReference type="EMBL" id="ML996366">
    <property type="protein sequence ID" value="KAF2726978.1"/>
    <property type="molecule type" value="Genomic_DNA"/>
</dbReference>
<protein>
    <submittedName>
        <fullName evidence="6">DsRNA-binding domain-like protein</fullName>
    </submittedName>
</protein>
<evidence type="ECO:0000256" key="4">
    <source>
        <dbReference type="ARBA" id="ARBA00023204"/>
    </source>
</evidence>
<reference evidence="6" key="1">
    <citation type="journal article" date="2020" name="Stud. Mycol.">
        <title>101 Dothideomycetes genomes: a test case for predicting lifestyles and emergence of pathogens.</title>
        <authorList>
            <person name="Haridas S."/>
            <person name="Albert R."/>
            <person name="Binder M."/>
            <person name="Bloem J."/>
            <person name="Labutti K."/>
            <person name="Salamov A."/>
            <person name="Andreopoulos B."/>
            <person name="Baker S."/>
            <person name="Barry K."/>
            <person name="Bills G."/>
            <person name="Bluhm B."/>
            <person name="Cannon C."/>
            <person name="Castanera R."/>
            <person name="Culley D."/>
            <person name="Daum C."/>
            <person name="Ezra D."/>
            <person name="Gonzalez J."/>
            <person name="Henrissat B."/>
            <person name="Kuo A."/>
            <person name="Liang C."/>
            <person name="Lipzen A."/>
            <person name="Lutzoni F."/>
            <person name="Magnuson J."/>
            <person name="Mondo S."/>
            <person name="Nolan M."/>
            <person name="Ohm R."/>
            <person name="Pangilinan J."/>
            <person name="Park H.-J."/>
            <person name="Ramirez L."/>
            <person name="Alfaro M."/>
            <person name="Sun H."/>
            <person name="Tritt A."/>
            <person name="Yoshinaga Y."/>
            <person name="Zwiers L.-H."/>
            <person name="Turgeon B."/>
            <person name="Goodwin S."/>
            <person name="Spatafora J."/>
            <person name="Crous P."/>
            <person name="Grigoriev I."/>
        </authorList>
    </citation>
    <scope>NUCLEOTIDE SEQUENCE</scope>
    <source>
        <strain evidence="6">CBS 125425</strain>
    </source>
</reference>
<accession>A0A9P4QGR5</accession>
<dbReference type="GO" id="GO:0000724">
    <property type="term" value="P:double-strand break repair via homologous recombination"/>
    <property type="evidence" value="ECO:0007669"/>
    <property type="project" value="TreeGrafter"/>
</dbReference>
<dbReference type="InterPro" id="IPR007232">
    <property type="entry name" value="Rad52_Rad59_Rad22"/>
</dbReference>
<comment type="caution">
    <text evidence="6">The sequence shown here is derived from an EMBL/GenBank/DDBJ whole genome shotgun (WGS) entry which is preliminary data.</text>
</comment>
<feature type="compositionally biased region" description="Basic and acidic residues" evidence="5">
    <location>
        <begin position="11"/>
        <end position="20"/>
    </location>
</feature>
<sequence length="176" mass="19177">MTSLSQPNQPEHIEMSEEESHEHTINLANLLFGSNGWSSRIRKIEADFVDEDSNTGKVSVGFSAVVRLSLQNGTFHEAIGYGNVENCESKGKAFQKARKDAAADGLRSALHYFEGTHGQIKHVSMAPGQKETSEDPMLQNGDHAPGTCSKGRDGHEGEQAEDEFGSDPFEETNLVS</sequence>